<reference evidence="1 2" key="1">
    <citation type="journal article" date="2019" name="Nat. Ecol. Evol.">
        <title>Megaphylogeny resolves global patterns of mushroom evolution.</title>
        <authorList>
            <person name="Varga T."/>
            <person name="Krizsan K."/>
            <person name="Foldi C."/>
            <person name="Dima B."/>
            <person name="Sanchez-Garcia M."/>
            <person name="Sanchez-Ramirez S."/>
            <person name="Szollosi G.J."/>
            <person name="Szarkandi J.G."/>
            <person name="Papp V."/>
            <person name="Albert L."/>
            <person name="Andreopoulos W."/>
            <person name="Angelini C."/>
            <person name="Antonin V."/>
            <person name="Barry K.W."/>
            <person name="Bougher N.L."/>
            <person name="Buchanan P."/>
            <person name="Buyck B."/>
            <person name="Bense V."/>
            <person name="Catcheside P."/>
            <person name="Chovatia M."/>
            <person name="Cooper J."/>
            <person name="Damon W."/>
            <person name="Desjardin D."/>
            <person name="Finy P."/>
            <person name="Geml J."/>
            <person name="Haridas S."/>
            <person name="Hughes K."/>
            <person name="Justo A."/>
            <person name="Karasinski D."/>
            <person name="Kautmanova I."/>
            <person name="Kiss B."/>
            <person name="Kocsube S."/>
            <person name="Kotiranta H."/>
            <person name="LaButti K.M."/>
            <person name="Lechner B.E."/>
            <person name="Liimatainen K."/>
            <person name="Lipzen A."/>
            <person name="Lukacs Z."/>
            <person name="Mihaltcheva S."/>
            <person name="Morgado L.N."/>
            <person name="Niskanen T."/>
            <person name="Noordeloos M.E."/>
            <person name="Ohm R.A."/>
            <person name="Ortiz-Santana B."/>
            <person name="Ovrebo C."/>
            <person name="Racz N."/>
            <person name="Riley R."/>
            <person name="Savchenko A."/>
            <person name="Shiryaev A."/>
            <person name="Soop K."/>
            <person name="Spirin V."/>
            <person name="Szebenyi C."/>
            <person name="Tomsovsky M."/>
            <person name="Tulloss R.E."/>
            <person name="Uehling J."/>
            <person name="Grigoriev I.V."/>
            <person name="Vagvolgyi C."/>
            <person name="Papp T."/>
            <person name="Martin F.M."/>
            <person name="Miettinen O."/>
            <person name="Hibbett D.S."/>
            <person name="Nagy L.G."/>
        </authorList>
    </citation>
    <scope>NUCLEOTIDE SEQUENCE [LARGE SCALE GENOMIC DNA]</scope>
    <source>
        <strain evidence="1 2">NL-1719</strain>
    </source>
</reference>
<dbReference type="EMBL" id="ML208260">
    <property type="protein sequence ID" value="TFK76547.1"/>
    <property type="molecule type" value="Genomic_DNA"/>
</dbReference>
<evidence type="ECO:0000313" key="1">
    <source>
        <dbReference type="EMBL" id="TFK76547.1"/>
    </source>
</evidence>
<sequence>MSERDAPNANDVQGTSAGRMKVATILDSHTFHKAIISLTFVDVFCTLFGLIYLVLSSNCEPESEWPWWLEALDRVSLGITSIFLAEIPFSLWAFGWKTYNPFGDHPYAGLHLFDAFIVISTFALEVGLKGAESEVAALLIMFRLWRFVRLLGGIAVGAGDLEEGRSRDLEEEIEQLKSKLDNLQSENSELRRRITEVQS</sequence>
<organism evidence="1 2">
    <name type="scientific">Pluteus cervinus</name>
    <dbReference type="NCBI Taxonomy" id="181527"/>
    <lineage>
        <taxon>Eukaryota</taxon>
        <taxon>Fungi</taxon>
        <taxon>Dikarya</taxon>
        <taxon>Basidiomycota</taxon>
        <taxon>Agaricomycotina</taxon>
        <taxon>Agaricomycetes</taxon>
        <taxon>Agaricomycetidae</taxon>
        <taxon>Agaricales</taxon>
        <taxon>Pluteineae</taxon>
        <taxon>Pluteaceae</taxon>
        <taxon>Pluteus</taxon>
    </lineage>
</organism>
<proteinExistence type="predicted"/>
<evidence type="ECO:0000313" key="2">
    <source>
        <dbReference type="Proteomes" id="UP000308600"/>
    </source>
</evidence>
<keyword evidence="2" id="KW-1185">Reference proteome</keyword>
<dbReference type="Proteomes" id="UP000308600">
    <property type="component" value="Unassembled WGS sequence"/>
</dbReference>
<protein>
    <submittedName>
        <fullName evidence="1">Uncharacterized protein</fullName>
    </submittedName>
</protein>
<accession>A0ACD3BG48</accession>
<gene>
    <name evidence="1" type="ORF">BDN72DRAFT_831129</name>
</gene>
<name>A0ACD3BG48_9AGAR</name>